<dbReference type="OrthoDB" id="690928at2759"/>
<evidence type="ECO:0000256" key="5">
    <source>
        <dbReference type="SAM" id="MobiDB-lite"/>
    </source>
</evidence>
<dbReference type="eggNOG" id="KOG2257">
    <property type="taxonomic scope" value="Eukaryota"/>
</dbReference>
<evidence type="ECO:0000256" key="3">
    <source>
        <dbReference type="ARBA" id="ARBA00022989"/>
    </source>
</evidence>
<feature type="region of interest" description="Disordered" evidence="5">
    <location>
        <begin position="1"/>
        <end position="20"/>
    </location>
</feature>
<dbReference type="GO" id="GO:0006506">
    <property type="term" value="P:GPI anchor biosynthetic process"/>
    <property type="evidence" value="ECO:0007669"/>
    <property type="project" value="TreeGrafter"/>
</dbReference>
<evidence type="ECO:0000256" key="4">
    <source>
        <dbReference type="ARBA" id="ARBA00023136"/>
    </source>
</evidence>
<feature type="domain" description="PIG-P" evidence="7">
    <location>
        <begin position="57"/>
        <end position="165"/>
    </location>
</feature>
<keyword evidence="2 6" id="KW-0812">Transmembrane</keyword>
<reference evidence="9" key="2">
    <citation type="submission" date="2009-11" db="EMBL/GenBank/DDBJ databases">
        <title>The Genome Sequence of Allomyces macrogynus strain ATCC 38327.</title>
        <authorList>
            <consortium name="The Broad Institute Genome Sequencing Platform"/>
            <person name="Russ C."/>
            <person name="Cuomo C."/>
            <person name="Shea T."/>
            <person name="Young S.K."/>
            <person name="Zeng Q."/>
            <person name="Koehrsen M."/>
            <person name="Haas B."/>
            <person name="Borodovsky M."/>
            <person name="Guigo R."/>
            <person name="Alvarado L."/>
            <person name="Berlin A."/>
            <person name="Borenstein D."/>
            <person name="Chen Z."/>
            <person name="Engels R."/>
            <person name="Freedman E."/>
            <person name="Gellesch M."/>
            <person name="Goldberg J."/>
            <person name="Griggs A."/>
            <person name="Gujja S."/>
            <person name="Heiman D."/>
            <person name="Hepburn T."/>
            <person name="Howarth C."/>
            <person name="Jen D."/>
            <person name="Larson L."/>
            <person name="Lewis B."/>
            <person name="Mehta T."/>
            <person name="Park D."/>
            <person name="Pearson M."/>
            <person name="Roberts A."/>
            <person name="Saif S."/>
            <person name="Shenoy N."/>
            <person name="Sisk P."/>
            <person name="Stolte C."/>
            <person name="Sykes S."/>
            <person name="Walk T."/>
            <person name="White J."/>
            <person name="Yandava C."/>
            <person name="Burger G."/>
            <person name="Gray M.W."/>
            <person name="Holland P.W.H."/>
            <person name="King N."/>
            <person name="Lang F.B.F."/>
            <person name="Roger A.J."/>
            <person name="Ruiz-Trillo I."/>
            <person name="Lander E."/>
            <person name="Nusbaum C."/>
        </authorList>
    </citation>
    <scope>NUCLEOTIDE SEQUENCE [LARGE SCALE GENOMIC DNA]</scope>
    <source>
        <strain evidence="9">ATCC 38327</strain>
    </source>
</reference>
<dbReference type="InterPro" id="IPR052263">
    <property type="entry name" value="GPI_Anchor_Biosynth"/>
</dbReference>
<proteinExistence type="predicted"/>
<dbReference type="PANTHER" id="PTHR46346">
    <property type="entry name" value="PHOSPHATIDYLINOSITOL N-ACETYLGLUCOSAMINYLTRANSFERASE SUBUNIT P"/>
    <property type="match status" value="1"/>
</dbReference>
<name>A0A0L0TC57_ALLM3</name>
<keyword evidence="4 6" id="KW-0472">Membrane</keyword>
<keyword evidence="9" id="KW-1185">Reference proteome</keyword>
<dbReference type="STRING" id="578462.A0A0L0TC57"/>
<evidence type="ECO:0000313" key="9">
    <source>
        <dbReference type="Proteomes" id="UP000054350"/>
    </source>
</evidence>
<feature type="transmembrane region" description="Helical" evidence="6">
    <location>
        <begin position="98"/>
        <end position="117"/>
    </location>
</feature>
<evidence type="ECO:0000259" key="7">
    <source>
        <dbReference type="Pfam" id="PF08510"/>
    </source>
</evidence>
<dbReference type="EMBL" id="GG745377">
    <property type="protein sequence ID" value="KNE72129.1"/>
    <property type="molecule type" value="Genomic_DNA"/>
</dbReference>
<evidence type="ECO:0000256" key="6">
    <source>
        <dbReference type="SAM" id="Phobius"/>
    </source>
</evidence>
<comment type="subcellular location">
    <subcellularLocation>
        <location evidence="1">Membrane</location>
        <topology evidence="1">Multi-pass membrane protein</topology>
    </subcellularLocation>
</comment>
<dbReference type="AlphaFoldDB" id="A0A0L0TC57"/>
<dbReference type="PANTHER" id="PTHR46346:SF1">
    <property type="entry name" value="PHOSPHATIDYLINOSITOL N-ACETYLGLUCOSAMINYLTRANSFERASE SUBUNIT P"/>
    <property type="match status" value="1"/>
</dbReference>
<evidence type="ECO:0000256" key="1">
    <source>
        <dbReference type="ARBA" id="ARBA00004141"/>
    </source>
</evidence>
<evidence type="ECO:0000313" key="8">
    <source>
        <dbReference type="EMBL" id="KNE72129.1"/>
    </source>
</evidence>
<protein>
    <recommendedName>
        <fullName evidence="7">PIG-P domain-containing protein</fullName>
    </recommendedName>
</protein>
<accession>A0A0L0TC57</accession>
<reference evidence="8 9" key="1">
    <citation type="submission" date="2009-11" db="EMBL/GenBank/DDBJ databases">
        <title>Annotation of Allomyces macrogynus ATCC 38327.</title>
        <authorList>
            <consortium name="The Broad Institute Genome Sequencing Platform"/>
            <person name="Russ C."/>
            <person name="Cuomo C."/>
            <person name="Burger G."/>
            <person name="Gray M.W."/>
            <person name="Holland P.W.H."/>
            <person name="King N."/>
            <person name="Lang F.B.F."/>
            <person name="Roger A.J."/>
            <person name="Ruiz-Trillo I."/>
            <person name="Young S.K."/>
            <person name="Zeng Q."/>
            <person name="Gargeya S."/>
            <person name="Fitzgerald M."/>
            <person name="Haas B."/>
            <person name="Abouelleil A."/>
            <person name="Alvarado L."/>
            <person name="Arachchi H.M."/>
            <person name="Berlin A."/>
            <person name="Chapman S.B."/>
            <person name="Gearin G."/>
            <person name="Goldberg J."/>
            <person name="Griggs A."/>
            <person name="Gujja S."/>
            <person name="Hansen M."/>
            <person name="Heiman D."/>
            <person name="Howarth C."/>
            <person name="Larimer J."/>
            <person name="Lui A."/>
            <person name="MacDonald P.J.P."/>
            <person name="McCowen C."/>
            <person name="Montmayeur A."/>
            <person name="Murphy C."/>
            <person name="Neiman D."/>
            <person name="Pearson M."/>
            <person name="Priest M."/>
            <person name="Roberts A."/>
            <person name="Saif S."/>
            <person name="Shea T."/>
            <person name="Sisk P."/>
            <person name="Stolte C."/>
            <person name="Sykes S."/>
            <person name="Wortman J."/>
            <person name="Nusbaum C."/>
            <person name="Birren B."/>
        </authorList>
    </citation>
    <scope>NUCLEOTIDE SEQUENCE [LARGE SCALE GENOMIC DNA]</scope>
    <source>
        <strain evidence="8 9">ATCC 38327</strain>
    </source>
</reference>
<dbReference type="GO" id="GO:0016020">
    <property type="term" value="C:membrane"/>
    <property type="evidence" value="ECO:0007669"/>
    <property type="project" value="UniProtKB-SubCell"/>
</dbReference>
<gene>
    <name evidence="8" type="ORF">AMAG_16622</name>
</gene>
<organism evidence="8 9">
    <name type="scientific">Allomyces macrogynus (strain ATCC 38327)</name>
    <name type="common">Allomyces javanicus var. macrogynus</name>
    <dbReference type="NCBI Taxonomy" id="578462"/>
    <lineage>
        <taxon>Eukaryota</taxon>
        <taxon>Fungi</taxon>
        <taxon>Fungi incertae sedis</taxon>
        <taxon>Blastocladiomycota</taxon>
        <taxon>Blastocladiomycetes</taxon>
        <taxon>Blastocladiales</taxon>
        <taxon>Blastocladiaceae</taxon>
        <taxon>Allomyces</taxon>
    </lineage>
</organism>
<dbReference type="GO" id="GO:0005783">
    <property type="term" value="C:endoplasmic reticulum"/>
    <property type="evidence" value="ECO:0007669"/>
    <property type="project" value="TreeGrafter"/>
</dbReference>
<dbReference type="InterPro" id="IPR013717">
    <property type="entry name" value="PIG-P"/>
</dbReference>
<evidence type="ECO:0000256" key="2">
    <source>
        <dbReference type="ARBA" id="ARBA00022692"/>
    </source>
</evidence>
<dbReference type="Proteomes" id="UP000054350">
    <property type="component" value="Unassembled WGS sequence"/>
</dbReference>
<dbReference type="Pfam" id="PF08510">
    <property type="entry name" value="PIG-P"/>
    <property type="match status" value="1"/>
</dbReference>
<dbReference type="VEuPathDB" id="FungiDB:AMAG_16622"/>
<feature type="transmembrane region" description="Helical" evidence="6">
    <location>
        <begin position="59"/>
        <end position="78"/>
    </location>
</feature>
<sequence>MAMSSPRAPHSLPSRPQRPRLANEPIAASNSDHSQYVLRPGDVAALASGLDHDELRAEYYGFVIYAVSMLAWLVFVAWAFLPDAALHALGIYYFPDRWWALAIPAWVVVTLGFVLIYQQAQFLRQTPAWDSVETITDCFALTDQCQLGASGMHDLPLTDINRVLYLHQSSHLLDME</sequence>
<keyword evidence="3 6" id="KW-1133">Transmembrane helix</keyword>